<dbReference type="Proteomes" id="UP000192247">
    <property type="component" value="Unassembled WGS sequence"/>
</dbReference>
<dbReference type="AlphaFoldDB" id="A0A1V9XBJ2"/>
<keyword evidence="1" id="KW-0472">Membrane</keyword>
<protein>
    <submittedName>
        <fullName evidence="2">Uncharacterized protein</fullName>
    </submittedName>
</protein>
<evidence type="ECO:0000256" key="1">
    <source>
        <dbReference type="SAM" id="Phobius"/>
    </source>
</evidence>
<organism evidence="2 3">
    <name type="scientific">Tropilaelaps mercedesae</name>
    <dbReference type="NCBI Taxonomy" id="418985"/>
    <lineage>
        <taxon>Eukaryota</taxon>
        <taxon>Metazoa</taxon>
        <taxon>Ecdysozoa</taxon>
        <taxon>Arthropoda</taxon>
        <taxon>Chelicerata</taxon>
        <taxon>Arachnida</taxon>
        <taxon>Acari</taxon>
        <taxon>Parasitiformes</taxon>
        <taxon>Mesostigmata</taxon>
        <taxon>Gamasina</taxon>
        <taxon>Dermanyssoidea</taxon>
        <taxon>Laelapidae</taxon>
        <taxon>Tropilaelaps</taxon>
    </lineage>
</organism>
<reference evidence="2 3" key="1">
    <citation type="journal article" date="2017" name="Gigascience">
        <title>Draft genome of the honey bee ectoparasitic mite, Tropilaelaps mercedesae, is shaped by the parasitic life history.</title>
        <authorList>
            <person name="Dong X."/>
            <person name="Armstrong S.D."/>
            <person name="Xia D."/>
            <person name="Makepeace B.L."/>
            <person name="Darby A.C."/>
            <person name="Kadowaki T."/>
        </authorList>
    </citation>
    <scope>NUCLEOTIDE SEQUENCE [LARGE SCALE GENOMIC DNA]</scope>
    <source>
        <strain evidence="2">Wuxi-XJTLU</strain>
    </source>
</reference>
<feature type="non-terminal residue" evidence="2">
    <location>
        <position position="1"/>
    </location>
</feature>
<proteinExistence type="predicted"/>
<sequence>RKVAEKLKAPIKELLKKEHITVLSIKPTFKDYGLSSSVAVAVTVTVMLLIVVSLFGAVVLVRAKRKMNSQDTQVADVSFHRGDNNAENGERASAIELKTKCN</sequence>
<keyword evidence="3" id="KW-1185">Reference proteome</keyword>
<comment type="caution">
    <text evidence="2">The sequence shown here is derived from an EMBL/GenBank/DDBJ whole genome shotgun (WGS) entry which is preliminary data.</text>
</comment>
<gene>
    <name evidence="2" type="ORF">BIW11_11418</name>
</gene>
<name>A0A1V9XBJ2_9ACAR</name>
<evidence type="ECO:0000313" key="2">
    <source>
        <dbReference type="EMBL" id="OQR70763.1"/>
    </source>
</evidence>
<keyword evidence="1" id="KW-0812">Transmembrane</keyword>
<keyword evidence="1" id="KW-1133">Transmembrane helix</keyword>
<accession>A0A1V9XBJ2</accession>
<dbReference type="InParanoid" id="A0A1V9XBJ2"/>
<feature type="transmembrane region" description="Helical" evidence="1">
    <location>
        <begin position="38"/>
        <end position="61"/>
    </location>
</feature>
<evidence type="ECO:0000313" key="3">
    <source>
        <dbReference type="Proteomes" id="UP000192247"/>
    </source>
</evidence>
<dbReference type="EMBL" id="MNPL01016191">
    <property type="protein sequence ID" value="OQR70763.1"/>
    <property type="molecule type" value="Genomic_DNA"/>
</dbReference>